<comment type="caution">
    <text evidence="7">The sequence shown here is derived from an EMBL/GenBank/DDBJ whole genome shotgun (WGS) entry which is preliminary data.</text>
</comment>
<evidence type="ECO:0000256" key="3">
    <source>
        <dbReference type="ARBA" id="ARBA00022827"/>
    </source>
</evidence>
<dbReference type="OrthoDB" id="3568330at2"/>
<dbReference type="PRINTS" id="PR00411">
    <property type="entry name" value="PNDRDTASEI"/>
</dbReference>
<dbReference type="GO" id="GO:0016651">
    <property type="term" value="F:oxidoreductase activity, acting on NAD(P)H"/>
    <property type="evidence" value="ECO:0007669"/>
    <property type="project" value="TreeGrafter"/>
</dbReference>
<keyword evidence="2" id="KW-0285">Flavoprotein</keyword>
<feature type="domain" description="Reductase C-terminal" evidence="6">
    <location>
        <begin position="330"/>
        <end position="414"/>
    </location>
</feature>
<evidence type="ECO:0000256" key="2">
    <source>
        <dbReference type="ARBA" id="ARBA00022630"/>
    </source>
</evidence>
<reference evidence="7 8" key="1">
    <citation type="submission" date="2012-12" db="EMBL/GenBank/DDBJ databases">
        <title>Whole genome shotgun sequence of Gordonia aichiensis NBRC 108223.</title>
        <authorList>
            <person name="Isaki-Nakamura S."/>
            <person name="Hosoyama A."/>
            <person name="Tsuchikane K."/>
            <person name="Ando Y."/>
            <person name="Baba S."/>
            <person name="Ohji S."/>
            <person name="Hamada M."/>
            <person name="Tamura T."/>
            <person name="Yamazoe A."/>
            <person name="Yamazaki S."/>
            <person name="Fujita N."/>
        </authorList>
    </citation>
    <scope>NUCLEOTIDE SEQUENCE [LARGE SCALE GENOMIC DNA]</scope>
    <source>
        <strain evidence="7 8">NBRC 108223</strain>
    </source>
</reference>
<evidence type="ECO:0000259" key="5">
    <source>
        <dbReference type="Pfam" id="PF07992"/>
    </source>
</evidence>
<dbReference type="EMBL" id="BANR01000010">
    <property type="protein sequence ID" value="GAC49177.1"/>
    <property type="molecule type" value="Genomic_DNA"/>
</dbReference>
<dbReference type="PANTHER" id="PTHR43557:SF2">
    <property type="entry name" value="RIESKE DOMAIN-CONTAINING PROTEIN-RELATED"/>
    <property type="match status" value="1"/>
</dbReference>
<dbReference type="GO" id="GO:0005737">
    <property type="term" value="C:cytoplasm"/>
    <property type="evidence" value="ECO:0007669"/>
    <property type="project" value="TreeGrafter"/>
</dbReference>
<dbReference type="Pfam" id="PF07992">
    <property type="entry name" value="Pyr_redox_2"/>
    <property type="match status" value="1"/>
</dbReference>
<dbReference type="Gene3D" id="3.50.50.60">
    <property type="entry name" value="FAD/NAD(P)-binding domain"/>
    <property type="match status" value="2"/>
</dbReference>
<gene>
    <name evidence="7" type="ORF">GOACH_10_01450</name>
</gene>
<dbReference type="InterPro" id="IPR036188">
    <property type="entry name" value="FAD/NAD-bd_sf"/>
</dbReference>
<protein>
    <submittedName>
        <fullName evidence="7">Putative ferredoxin reductase</fullName>
    </submittedName>
</protein>
<dbReference type="SUPFAM" id="SSF55424">
    <property type="entry name" value="FAD/NAD-linked reductases, dimerisation (C-terminal) domain"/>
    <property type="match status" value="1"/>
</dbReference>
<dbReference type="InterPro" id="IPR023753">
    <property type="entry name" value="FAD/NAD-binding_dom"/>
</dbReference>
<sequence length="417" mass="44018">MTITGSAVSDFSTDTDSPVVIIGAGHAGANLAALVRQEGFTGDVILLGDEVHDPYHRPPLSKKFMGDSLEQPLRGQGFYDEMKIDTRFGSRAARILPSERAVETADGSRIEYGTLVIATGSRPRRLNLPGADAEGVMTLRTLDDARTLRSAVQRGGRLVIIGGGYIGLEVAAEARVHDLAVSVLEREERVLARVASHEFSTLLTDHHRVRGTDILTGVDVVGLATDGGAVIGVELADGTSIPCDAVLVGVGAIPNDELAADCGINCADGIVVDENGRTSVPHVFAVGDATRRPVGGDTMRFESIPSAMEQAKRVAACIAGTPLPGAEVPWFWSDQFDLKLKIAGLVHHGVSVCRRGDAGAAKFGIFHLDDHNRLVAVETANAPSFFMAGKKFIASSAVLDPQRIADPDTDLRSCLAG</sequence>
<organism evidence="7 8">
    <name type="scientific">Gordonia aichiensis NBRC 108223</name>
    <dbReference type="NCBI Taxonomy" id="1220583"/>
    <lineage>
        <taxon>Bacteria</taxon>
        <taxon>Bacillati</taxon>
        <taxon>Actinomycetota</taxon>
        <taxon>Actinomycetes</taxon>
        <taxon>Mycobacteriales</taxon>
        <taxon>Gordoniaceae</taxon>
        <taxon>Gordonia</taxon>
    </lineage>
</organism>
<dbReference type="PRINTS" id="PR00368">
    <property type="entry name" value="FADPNR"/>
</dbReference>
<evidence type="ECO:0000256" key="4">
    <source>
        <dbReference type="ARBA" id="ARBA00023002"/>
    </source>
</evidence>
<dbReference type="SUPFAM" id="SSF51905">
    <property type="entry name" value="FAD/NAD(P)-binding domain"/>
    <property type="match status" value="1"/>
</dbReference>
<keyword evidence="4" id="KW-0560">Oxidoreductase</keyword>
<dbReference type="eggNOG" id="COG0446">
    <property type="taxonomic scope" value="Bacteria"/>
</dbReference>
<evidence type="ECO:0000313" key="7">
    <source>
        <dbReference type="EMBL" id="GAC49177.1"/>
    </source>
</evidence>
<dbReference type="RefSeq" id="WP_005175069.1">
    <property type="nucleotide sequence ID" value="NZ_BANR01000010.1"/>
</dbReference>
<dbReference type="InterPro" id="IPR016156">
    <property type="entry name" value="FAD/NAD-linked_Rdtase_dimer_sf"/>
</dbReference>
<dbReference type="Gene3D" id="3.30.390.30">
    <property type="match status" value="1"/>
</dbReference>
<feature type="domain" description="FAD/NAD(P)-binding" evidence="5">
    <location>
        <begin position="19"/>
        <end position="311"/>
    </location>
</feature>
<evidence type="ECO:0000259" key="6">
    <source>
        <dbReference type="Pfam" id="PF14759"/>
    </source>
</evidence>
<dbReference type="STRING" id="1220583.GOACH_10_01450"/>
<evidence type="ECO:0000313" key="8">
    <source>
        <dbReference type="Proteomes" id="UP000010988"/>
    </source>
</evidence>
<keyword evidence="3" id="KW-0274">FAD</keyword>
<dbReference type="Pfam" id="PF14759">
    <property type="entry name" value="Reductase_C"/>
    <property type="match status" value="1"/>
</dbReference>
<evidence type="ECO:0000256" key="1">
    <source>
        <dbReference type="ARBA" id="ARBA00001974"/>
    </source>
</evidence>
<keyword evidence="8" id="KW-1185">Reference proteome</keyword>
<dbReference type="AlphaFoldDB" id="L7KMJ3"/>
<proteinExistence type="predicted"/>
<dbReference type="PANTHER" id="PTHR43557">
    <property type="entry name" value="APOPTOSIS-INDUCING FACTOR 1"/>
    <property type="match status" value="1"/>
</dbReference>
<accession>L7KMJ3</accession>
<dbReference type="InterPro" id="IPR028202">
    <property type="entry name" value="Reductase_C"/>
</dbReference>
<dbReference type="Proteomes" id="UP000010988">
    <property type="component" value="Unassembled WGS sequence"/>
</dbReference>
<comment type="cofactor">
    <cofactor evidence="1">
        <name>FAD</name>
        <dbReference type="ChEBI" id="CHEBI:57692"/>
    </cofactor>
</comment>
<dbReference type="InterPro" id="IPR050446">
    <property type="entry name" value="FAD-oxidoreductase/Apoptosis"/>
</dbReference>
<name>L7KMJ3_9ACTN</name>